<sequence length="140" mass="15358">MGKCKMATSSKSVPQGTTIERFFVCTVGVISKEIELAEWRQCYGGPVPLSCSNYSFCSVTTDINTIPSGTPSEYSLLAASAADVPVEPVAKRPKKGTTIIYIKWWLNWIQASTQGELQNSNKEEEQSPGLLNMMMMAILL</sequence>
<evidence type="ECO:0000313" key="2">
    <source>
        <dbReference type="Proteomes" id="UP001066276"/>
    </source>
</evidence>
<proteinExistence type="predicted"/>
<reference evidence="1" key="1">
    <citation type="journal article" date="2022" name="bioRxiv">
        <title>Sequencing and chromosome-scale assembly of the giantPleurodeles waltlgenome.</title>
        <authorList>
            <person name="Brown T."/>
            <person name="Elewa A."/>
            <person name="Iarovenko S."/>
            <person name="Subramanian E."/>
            <person name="Araus A.J."/>
            <person name="Petzold A."/>
            <person name="Susuki M."/>
            <person name="Suzuki K.-i.T."/>
            <person name="Hayashi T."/>
            <person name="Toyoda A."/>
            <person name="Oliveira C."/>
            <person name="Osipova E."/>
            <person name="Leigh N.D."/>
            <person name="Simon A."/>
            <person name="Yun M.H."/>
        </authorList>
    </citation>
    <scope>NUCLEOTIDE SEQUENCE</scope>
    <source>
        <strain evidence="1">20211129_DDA</strain>
        <tissue evidence="1">Liver</tissue>
    </source>
</reference>
<dbReference type="AlphaFoldDB" id="A0AAV7UWI3"/>
<comment type="caution">
    <text evidence="1">The sequence shown here is derived from an EMBL/GenBank/DDBJ whole genome shotgun (WGS) entry which is preliminary data.</text>
</comment>
<keyword evidence="2" id="KW-1185">Reference proteome</keyword>
<protein>
    <submittedName>
        <fullName evidence="1">Uncharacterized protein</fullName>
    </submittedName>
</protein>
<dbReference type="EMBL" id="JANPWB010000004">
    <property type="protein sequence ID" value="KAJ1193445.1"/>
    <property type="molecule type" value="Genomic_DNA"/>
</dbReference>
<name>A0AAV7UWI3_PLEWA</name>
<evidence type="ECO:0000313" key="1">
    <source>
        <dbReference type="EMBL" id="KAJ1193445.1"/>
    </source>
</evidence>
<gene>
    <name evidence="1" type="ORF">NDU88_002743</name>
</gene>
<dbReference type="Proteomes" id="UP001066276">
    <property type="component" value="Chromosome 2_2"/>
</dbReference>
<accession>A0AAV7UWI3</accession>
<organism evidence="1 2">
    <name type="scientific">Pleurodeles waltl</name>
    <name type="common">Iberian ribbed newt</name>
    <dbReference type="NCBI Taxonomy" id="8319"/>
    <lineage>
        <taxon>Eukaryota</taxon>
        <taxon>Metazoa</taxon>
        <taxon>Chordata</taxon>
        <taxon>Craniata</taxon>
        <taxon>Vertebrata</taxon>
        <taxon>Euteleostomi</taxon>
        <taxon>Amphibia</taxon>
        <taxon>Batrachia</taxon>
        <taxon>Caudata</taxon>
        <taxon>Salamandroidea</taxon>
        <taxon>Salamandridae</taxon>
        <taxon>Pleurodelinae</taxon>
        <taxon>Pleurodeles</taxon>
    </lineage>
</organism>